<evidence type="ECO:0000313" key="3">
    <source>
        <dbReference type="EMBL" id="JAD81817.1"/>
    </source>
</evidence>
<organism evidence="3">
    <name type="scientific">Arundo donax</name>
    <name type="common">Giant reed</name>
    <name type="synonym">Donax arundinaceus</name>
    <dbReference type="NCBI Taxonomy" id="35708"/>
    <lineage>
        <taxon>Eukaryota</taxon>
        <taxon>Viridiplantae</taxon>
        <taxon>Streptophyta</taxon>
        <taxon>Embryophyta</taxon>
        <taxon>Tracheophyta</taxon>
        <taxon>Spermatophyta</taxon>
        <taxon>Magnoliopsida</taxon>
        <taxon>Liliopsida</taxon>
        <taxon>Poales</taxon>
        <taxon>Poaceae</taxon>
        <taxon>PACMAD clade</taxon>
        <taxon>Arundinoideae</taxon>
        <taxon>Arundineae</taxon>
        <taxon>Arundo</taxon>
    </lineage>
</organism>
<reference evidence="3" key="1">
    <citation type="submission" date="2014-09" db="EMBL/GenBank/DDBJ databases">
        <authorList>
            <person name="Magalhaes I.L.F."/>
            <person name="Oliveira U."/>
            <person name="Santos F.R."/>
            <person name="Vidigal T.H.D.A."/>
            <person name="Brescovit A.D."/>
            <person name="Santos A.J."/>
        </authorList>
    </citation>
    <scope>NUCLEOTIDE SEQUENCE</scope>
    <source>
        <tissue evidence="3">Shoot tissue taken approximately 20 cm above the soil surface</tissue>
    </source>
</reference>
<sequence length="189" mass="20610">MFAPPSLPPPPPPACHRRLHHPRRRFPRIPPPARRRPWLPPTAAVTASLNQAAFHINALSLVPSPAAAAALHCPVSREYVADVLERGFRLSLAGNRLFFADAPLLLWIFGPVLLCLCSVALVPIQARNRHGTRRGRRRRRSAVPYSSLVPRRGRSTTSGTLSMPRATPLASSTTTASPSKELGSHDLLA</sequence>
<keyword evidence="2" id="KW-0812">Transmembrane</keyword>
<dbReference type="PANTHER" id="PTHR31881:SF9">
    <property type="entry name" value="OS08G0521000 PROTEIN"/>
    <property type="match status" value="1"/>
</dbReference>
<protein>
    <submittedName>
        <fullName evidence="3">Uncharacterized protein</fullName>
    </submittedName>
</protein>
<dbReference type="InterPro" id="IPR006747">
    <property type="entry name" value="DUF599"/>
</dbReference>
<dbReference type="Pfam" id="PF04654">
    <property type="entry name" value="DUF599"/>
    <property type="match status" value="1"/>
</dbReference>
<dbReference type="AlphaFoldDB" id="A0A0A9DDH2"/>
<feature type="compositionally biased region" description="Low complexity" evidence="1">
    <location>
        <begin position="164"/>
        <end position="179"/>
    </location>
</feature>
<keyword evidence="2" id="KW-0472">Membrane</keyword>
<evidence type="ECO:0000256" key="2">
    <source>
        <dbReference type="SAM" id="Phobius"/>
    </source>
</evidence>
<reference evidence="3" key="2">
    <citation type="journal article" date="2015" name="Data Brief">
        <title>Shoot transcriptome of the giant reed, Arundo donax.</title>
        <authorList>
            <person name="Barrero R.A."/>
            <person name="Guerrero F.D."/>
            <person name="Moolhuijzen P."/>
            <person name="Goolsby J.A."/>
            <person name="Tidwell J."/>
            <person name="Bellgard S.E."/>
            <person name="Bellgard M.I."/>
        </authorList>
    </citation>
    <scope>NUCLEOTIDE SEQUENCE</scope>
    <source>
        <tissue evidence="3">Shoot tissue taken approximately 20 cm above the soil surface</tissue>
    </source>
</reference>
<accession>A0A0A9DDH2</accession>
<dbReference type="EMBL" id="GBRH01216078">
    <property type="protein sequence ID" value="JAD81817.1"/>
    <property type="molecule type" value="Transcribed_RNA"/>
</dbReference>
<feature type="compositionally biased region" description="Basic residues" evidence="1">
    <location>
        <begin position="129"/>
        <end position="141"/>
    </location>
</feature>
<name>A0A0A9DDH2_ARUDO</name>
<proteinExistence type="predicted"/>
<feature type="region of interest" description="Disordered" evidence="1">
    <location>
        <begin position="129"/>
        <end position="189"/>
    </location>
</feature>
<dbReference type="PANTHER" id="PTHR31881">
    <property type="match status" value="1"/>
</dbReference>
<feature type="transmembrane region" description="Helical" evidence="2">
    <location>
        <begin position="104"/>
        <end position="124"/>
    </location>
</feature>
<keyword evidence="2" id="KW-1133">Transmembrane helix</keyword>
<evidence type="ECO:0000256" key="1">
    <source>
        <dbReference type="SAM" id="MobiDB-lite"/>
    </source>
</evidence>